<evidence type="ECO:0000256" key="4">
    <source>
        <dbReference type="ARBA" id="ARBA00023136"/>
    </source>
</evidence>
<feature type="transmembrane region" description="Helical" evidence="6">
    <location>
        <begin position="87"/>
        <end position="108"/>
    </location>
</feature>
<dbReference type="Pfam" id="PF02535">
    <property type="entry name" value="Zip"/>
    <property type="match status" value="1"/>
</dbReference>
<keyword evidence="3 6" id="KW-1133">Transmembrane helix</keyword>
<feature type="transmembrane region" description="Helical" evidence="6">
    <location>
        <begin position="412"/>
        <end position="433"/>
    </location>
</feature>
<dbReference type="PANTHER" id="PTHR11040:SF203">
    <property type="entry name" value="FI18611P1-RELATED"/>
    <property type="match status" value="1"/>
</dbReference>
<comment type="subcellular location">
    <subcellularLocation>
        <location evidence="1">Membrane</location>
        <topology evidence="1">Multi-pass membrane protein</topology>
    </subcellularLocation>
</comment>
<accession>A0A6L2Q0U4</accession>
<sequence length="466" mass="49711">MAPDLNTNDSLLEEILSHSYSDSQSNDSTVTYKVTVTGSELIVAKVVAMLVLGLCSFVLGILPVKLASWLHWNKDSPSTTKSSSQHFVTSLLLCFGGGVLLCTTLLHLQPEVREGMEELQSSGALPELRHDLHIAELVFCAGFFFVYLVEELVHAVLDSRPHEHADEAVLHRTMSLRRCSRHPTHSGADGNGDCAGTLIPRVSLNNSSAATKRNLTSSGDNLDNIITSGSTGSSVSTSTQGLLNSSLSTIMILESTKHSPLDAEAHMTGGPLAGLSSSKHNHHHHHHHGHGHGHSHAVPFKDEDDGLSTSSSTVAKSFRGLLAVLALSFHAVFEGLAVGLESSVGNVWYLFAAIATHKLVIAFCVGVELISTRTRLVLIFVYLATFAAVTPLGIGVGIALSNDGKDAGTNSVATVILQGMAAGTLLYVVFFEVLQRERANTQSGIWQLVAIMTGFTIMLALQLISE</sequence>
<evidence type="ECO:0000256" key="5">
    <source>
        <dbReference type="SAM" id="MobiDB-lite"/>
    </source>
</evidence>
<protein>
    <submittedName>
        <fullName evidence="7">Uncharacterized protein</fullName>
    </submittedName>
</protein>
<proteinExistence type="predicted"/>
<feature type="transmembrane region" description="Helical" evidence="6">
    <location>
        <begin position="42"/>
        <end position="66"/>
    </location>
</feature>
<dbReference type="GO" id="GO:0005886">
    <property type="term" value="C:plasma membrane"/>
    <property type="evidence" value="ECO:0007669"/>
    <property type="project" value="TreeGrafter"/>
</dbReference>
<evidence type="ECO:0000256" key="3">
    <source>
        <dbReference type="ARBA" id="ARBA00022989"/>
    </source>
</evidence>
<evidence type="ECO:0000256" key="6">
    <source>
        <dbReference type="SAM" id="Phobius"/>
    </source>
</evidence>
<keyword evidence="8" id="KW-1185">Reference proteome</keyword>
<dbReference type="EMBL" id="BLKM01000679">
    <property type="protein sequence ID" value="GFG37152.1"/>
    <property type="molecule type" value="Genomic_DNA"/>
</dbReference>
<evidence type="ECO:0000313" key="7">
    <source>
        <dbReference type="EMBL" id="GFG37152.1"/>
    </source>
</evidence>
<dbReference type="InParanoid" id="A0A6L2Q0U4"/>
<feature type="transmembrane region" description="Helical" evidence="6">
    <location>
        <begin position="346"/>
        <end position="370"/>
    </location>
</feature>
<keyword evidence="2 6" id="KW-0812">Transmembrane</keyword>
<dbReference type="Proteomes" id="UP000502823">
    <property type="component" value="Unassembled WGS sequence"/>
</dbReference>
<evidence type="ECO:0000256" key="2">
    <source>
        <dbReference type="ARBA" id="ARBA00022692"/>
    </source>
</evidence>
<feature type="transmembrane region" description="Helical" evidence="6">
    <location>
        <begin position="377"/>
        <end position="400"/>
    </location>
</feature>
<name>A0A6L2Q0U4_COPFO</name>
<reference evidence="8" key="1">
    <citation type="submission" date="2020-01" db="EMBL/GenBank/DDBJ databases">
        <title>Draft genome sequence of the Termite Coptotermes fromosanus.</title>
        <authorList>
            <person name="Itakura S."/>
            <person name="Yosikawa Y."/>
            <person name="Umezawa K."/>
        </authorList>
    </citation>
    <scope>NUCLEOTIDE SEQUENCE [LARGE SCALE GENOMIC DNA]</scope>
</reference>
<keyword evidence="4 6" id="KW-0472">Membrane</keyword>
<gene>
    <name evidence="7" type="ORF">Cfor_00401</name>
</gene>
<feature type="transmembrane region" description="Helical" evidence="6">
    <location>
        <begin position="320"/>
        <end position="340"/>
    </location>
</feature>
<dbReference type="GO" id="GO:0005385">
    <property type="term" value="F:zinc ion transmembrane transporter activity"/>
    <property type="evidence" value="ECO:0007669"/>
    <property type="project" value="TreeGrafter"/>
</dbReference>
<comment type="caution">
    <text evidence="7">The sequence shown here is derived from an EMBL/GenBank/DDBJ whole genome shotgun (WGS) entry which is preliminary data.</text>
</comment>
<dbReference type="OrthoDB" id="448280at2759"/>
<feature type="region of interest" description="Disordered" evidence="5">
    <location>
        <begin position="263"/>
        <end position="304"/>
    </location>
</feature>
<dbReference type="AlphaFoldDB" id="A0A6L2Q0U4"/>
<organism evidence="7 8">
    <name type="scientific">Coptotermes formosanus</name>
    <name type="common">Formosan subterranean termite</name>
    <dbReference type="NCBI Taxonomy" id="36987"/>
    <lineage>
        <taxon>Eukaryota</taxon>
        <taxon>Metazoa</taxon>
        <taxon>Ecdysozoa</taxon>
        <taxon>Arthropoda</taxon>
        <taxon>Hexapoda</taxon>
        <taxon>Insecta</taxon>
        <taxon>Pterygota</taxon>
        <taxon>Neoptera</taxon>
        <taxon>Polyneoptera</taxon>
        <taxon>Dictyoptera</taxon>
        <taxon>Blattodea</taxon>
        <taxon>Blattoidea</taxon>
        <taxon>Termitoidae</taxon>
        <taxon>Rhinotermitidae</taxon>
        <taxon>Coptotermes</taxon>
    </lineage>
</organism>
<feature type="transmembrane region" description="Helical" evidence="6">
    <location>
        <begin position="445"/>
        <end position="464"/>
    </location>
</feature>
<dbReference type="InterPro" id="IPR003689">
    <property type="entry name" value="ZIP"/>
</dbReference>
<evidence type="ECO:0000313" key="8">
    <source>
        <dbReference type="Proteomes" id="UP000502823"/>
    </source>
</evidence>
<feature type="compositionally biased region" description="Basic residues" evidence="5">
    <location>
        <begin position="279"/>
        <end position="295"/>
    </location>
</feature>
<evidence type="ECO:0000256" key="1">
    <source>
        <dbReference type="ARBA" id="ARBA00004141"/>
    </source>
</evidence>
<dbReference type="PANTHER" id="PTHR11040">
    <property type="entry name" value="ZINC/IRON TRANSPORTER"/>
    <property type="match status" value="1"/>
</dbReference>